<accession>A0A078BBU4</accession>
<evidence type="ECO:0000256" key="1">
    <source>
        <dbReference type="ARBA" id="ARBA00022723"/>
    </source>
</evidence>
<dbReference type="GO" id="GO:0008270">
    <property type="term" value="F:zinc ion binding"/>
    <property type="evidence" value="ECO:0007669"/>
    <property type="project" value="UniProtKB-KW"/>
</dbReference>
<organism evidence="8 9">
    <name type="scientific">Stylonychia lemnae</name>
    <name type="common">Ciliate</name>
    <dbReference type="NCBI Taxonomy" id="5949"/>
    <lineage>
        <taxon>Eukaryota</taxon>
        <taxon>Sar</taxon>
        <taxon>Alveolata</taxon>
        <taxon>Ciliophora</taxon>
        <taxon>Intramacronucleata</taxon>
        <taxon>Spirotrichea</taxon>
        <taxon>Stichotrichia</taxon>
        <taxon>Sporadotrichida</taxon>
        <taxon>Oxytrichidae</taxon>
        <taxon>Stylonychinae</taxon>
        <taxon>Stylonychia</taxon>
    </lineage>
</organism>
<dbReference type="PROSITE" id="PS50089">
    <property type="entry name" value="ZF_RING_2"/>
    <property type="match status" value="1"/>
</dbReference>
<feature type="compositionally biased region" description="Acidic residues" evidence="5">
    <location>
        <begin position="329"/>
        <end position="363"/>
    </location>
</feature>
<evidence type="ECO:0000256" key="2">
    <source>
        <dbReference type="ARBA" id="ARBA00022771"/>
    </source>
</evidence>
<dbReference type="InParanoid" id="A0A078BBU4"/>
<evidence type="ECO:0000256" key="5">
    <source>
        <dbReference type="SAM" id="MobiDB-lite"/>
    </source>
</evidence>
<dbReference type="PANTHER" id="PTHR47156:SF10">
    <property type="entry name" value="E3 UBIQUITIN-PROTEIN LIGASE TRIM-21-RELATED"/>
    <property type="match status" value="1"/>
</dbReference>
<dbReference type="InterPro" id="IPR017907">
    <property type="entry name" value="Znf_RING_CS"/>
</dbReference>
<proteinExistence type="predicted"/>
<keyword evidence="1" id="KW-0479">Metal-binding</keyword>
<dbReference type="OrthoDB" id="308468at2759"/>
<evidence type="ECO:0000256" key="3">
    <source>
        <dbReference type="ARBA" id="ARBA00022833"/>
    </source>
</evidence>
<protein>
    <submittedName>
        <fullName evidence="8">Kelch motif family protein</fullName>
    </submittedName>
</protein>
<dbReference type="InterPro" id="IPR000315">
    <property type="entry name" value="Znf_B-box"/>
</dbReference>
<evidence type="ECO:0000259" key="6">
    <source>
        <dbReference type="PROSITE" id="PS50089"/>
    </source>
</evidence>
<keyword evidence="3" id="KW-0862">Zinc</keyword>
<evidence type="ECO:0000259" key="7">
    <source>
        <dbReference type="PROSITE" id="PS50119"/>
    </source>
</evidence>
<evidence type="ECO:0000256" key="4">
    <source>
        <dbReference type="PROSITE-ProRule" id="PRU00024"/>
    </source>
</evidence>
<name>A0A078BBU4_STYLE</name>
<dbReference type="EMBL" id="CCKQ01019816">
    <property type="protein sequence ID" value="CDW91849.1"/>
    <property type="molecule type" value="Genomic_DNA"/>
</dbReference>
<evidence type="ECO:0000313" key="8">
    <source>
        <dbReference type="EMBL" id="CDW91849.1"/>
    </source>
</evidence>
<dbReference type="Gene3D" id="3.30.40.10">
    <property type="entry name" value="Zinc/RING finger domain, C3HC4 (zinc finger)"/>
    <property type="match status" value="1"/>
</dbReference>
<keyword evidence="2 4" id="KW-0863">Zinc-finger</keyword>
<feature type="region of interest" description="Disordered" evidence="5">
    <location>
        <begin position="329"/>
        <end position="383"/>
    </location>
</feature>
<feature type="domain" description="RING-type" evidence="6">
    <location>
        <begin position="46"/>
        <end position="89"/>
    </location>
</feature>
<feature type="domain" description="B box-type" evidence="7">
    <location>
        <begin position="132"/>
        <end position="175"/>
    </location>
</feature>
<sequence>MKQTTTTVNQEGQSIWPQPMTALQKLATQVQPKIHGDYESRNLSCCHFCGEKYNVGEKIPRILVHCGHTFCTECLSHLHHNFRVRCPACWKLIKNLESVERLPLNINILYEVVERDPVLTSLDFDDETPDGIESKLCKAHQDRIMHFYCSNHSTVFCRECIKEYHTEEECFVVDLYEIEKMRKLQTQNVHYNRGQLKKRKDRADQSCIIHEPIRPIVQKKSQPLDQEKRGRLNEFLNGTTKPSSSIPQSQKILAMSKHAGPEVFSAVNFPGPLEDHMAYEYENEPTDEARTNEEAYEEMQQHFGGSKYDKNHMAGKLAAGNCIFFNEALDDDDQMNDDQSSDEEGEGQDEDDEEEEEEEEDGEFDPRVIAGQSISAPLDDEDY</sequence>
<dbReference type="PROSITE" id="PS00518">
    <property type="entry name" value="ZF_RING_1"/>
    <property type="match status" value="1"/>
</dbReference>
<dbReference type="Proteomes" id="UP000039865">
    <property type="component" value="Unassembled WGS sequence"/>
</dbReference>
<gene>
    <name evidence="8" type="primary">Contig10401.g11090</name>
    <name evidence="8" type="ORF">STYLEM_21010</name>
</gene>
<dbReference type="InterPro" id="IPR052667">
    <property type="entry name" value="E3_ubiquitin-ligase_RING"/>
</dbReference>
<evidence type="ECO:0000313" key="9">
    <source>
        <dbReference type="Proteomes" id="UP000039865"/>
    </source>
</evidence>
<dbReference type="PANTHER" id="PTHR47156">
    <property type="entry name" value="PROTEIN CBG20824"/>
    <property type="match status" value="1"/>
</dbReference>
<dbReference type="SMART" id="SM00184">
    <property type="entry name" value="RING"/>
    <property type="match status" value="1"/>
</dbReference>
<dbReference type="Pfam" id="PF13445">
    <property type="entry name" value="zf-RING_UBOX"/>
    <property type="match status" value="1"/>
</dbReference>
<dbReference type="SUPFAM" id="SSF57845">
    <property type="entry name" value="B-box zinc-binding domain"/>
    <property type="match status" value="1"/>
</dbReference>
<reference evidence="8 9" key="1">
    <citation type="submission" date="2014-06" db="EMBL/GenBank/DDBJ databases">
        <authorList>
            <person name="Swart Estienne"/>
        </authorList>
    </citation>
    <scope>NUCLEOTIDE SEQUENCE [LARGE SCALE GENOMIC DNA]</scope>
    <source>
        <strain evidence="8 9">130c</strain>
    </source>
</reference>
<dbReference type="InterPro" id="IPR001841">
    <property type="entry name" value="Znf_RING"/>
</dbReference>
<dbReference type="SUPFAM" id="SSF57850">
    <property type="entry name" value="RING/U-box"/>
    <property type="match status" value="1"/>
</dbReference>
<dbReference type="InterPro" id="IPR027370">
    <property type="entry name" value="Znf-RING_euk"/>
</dbReference>
<dbReference type="InterPro" id="IPR013083">
    <property type="entry name" value="Znf_RING/FYVE/PHD"/>
</dbReference>
<keyword evidence="9" id="KW-1185">Reference proteome</keyword>
<dbReference type="PROSITE" id="PS50119">
    <property type="entry name" value="ZF_BBOX"/>
    <property type="match status" value="1"/>
</dbReference>
<dbReference type="AlphaFoldDB" id="A0A078BBU4"/>